<organism evidence="4 5">
    <name type="scientific">Arenimonas donghaensis DSM 18148 = HO3-R19</name>
    <dbReference type="NCBI Taxonomy" id="1121014"/>
    <lineage>
        <taxon>Bacteria</taxon>
        <taxon>Pseudomonadati</taxon>
        <taxon>Pseudomonadota</taxon>
        <taxon>Gammaproteobacteria</taxon>
        <taxon>Lysobacterales</taxon>
        <taxon>Lysobacteraceae</taxon>
        <taxon>Arenimonas</taxon>
    </lineage>
</organism>
<dbReference type="InterPro" id="IPR029787">
    <property type="entry name" value="Nucleotide_cyclase"/>
</dbReference>
<dbReference type="Pfam" id="PF00563">
    <property type="entry name" value="EAL"/>
    <property type="match status" value="1"/>
</dbReference>
<reference evidence="4 5" key="2">
    <citation type="journal article" date="2015" name="Stand. Genomic Sci.">
        <title>High quality draft genomic sequence of Arenimonas donghaensis DSM 18148(T).</title>
        <authorList>
            <person name="Chen F."/>
            <person name="Wang H."/>
            <person name="Cao Y."/>
            <person name="Li X."/>
            <person name="Wang G."/>
        </authorList>
    </citation>
    <scope>NUCLEOTIDE SEQUENCE [LARGE SCALE GENOMIC DNA]</scope>
    <source>
        <strain evidence="4 5">HO3-R19</strain>
    </source>
</reference>
<dbReference type="NCBIfam" id="TIGR00254">
    <property type="entry name" value="GGDEF"/>
    <property type="match status" value="1"/>
</dbReference>
<dbReference type="PROSITE" id="PS50887">
    <property type="entry name" value="GGDEF"/>
    <property type="match status" value="1"/>
</dbReference>
<dbReference type="OrthoDB" id="7052318at2"/>
<dbReference type="NCBIfam" id="TIGR00229">
    <property type="entry name" value="sensory_box"/>
    <property type="match status" value="1"/>
</dbReference>
<dbReference type="Proteomes" id="UP000029085">
    <property type="component" value="Unassembled WGS sequence"/>
</dbReference>
<dbReference type="SMART" id="SM00267">
    <property type="entry name" value="GGDEF"/>
    <property type="match status" value="1"/>
</dbReference>
<feature type="coiled-coil region" evidence="1">
    <location>
        <begin position="126"/>
        <end position="153"/>
    </location>
</feature>
<dbReference type="STRING" id="1121014.N788_00230"/>
<reference evidence="5" key="1">
    <citation type="submission" date="2013-08" db="EMBL/GenBank/DDBJ databases">
        <title>Genome sequencing of Arenimonas donghaensis.</title>
        <authorList>
            <person name="Chen F."/>
            <person name="Wang G."/>
        </authorList>
    </citation>
    <scope>NUCLEOTIDE SEQUENCE [LARGE SCALE GENOMIC DNA]</scope>
    <source>
        <strain evidence="5">HO3-R19</strain>
    </source>
</reference>
<dbReference type="Gene3D" id="3.40.50.2300">
    <property type="match status" value="1"/>
</dbReference>
<dbReference type="EMBL" id="AVCJ01000001">
    <property type="protein sequence ID" value="KFL37628.1"/>
    <property type="molecule type" value="Genomic_DNA"/>
</dbReference>
<dbReference type="PANTHER" id="PTHR33121:SF79">
    <property type="entry name" value="CYCLIC DI-GMP PHOSPHODIESTERASE PDED-RELATED"/>
    <property type="match status" value="1"/>
</dbReference>
<evidence type="ECO:0000259" key="3">
    <source>
        <dbReference type="PROSITE" id="PS50887"/>
    </source>
</evidence>
<dbReference type="CDD" id="cd01948">
    <property type="entry name" value="EAL"/>
    <property type="match status" value="1"/>
</dbReference>
<protein>
    <recommendedName>
        <fullName evidence="6">PAS domain S-box protein</fullName>
    </recommendedName>
</protein>
<dbReference type="PROSITE" id="PS50883">
    <property type="entry name" value="EAL"/>
    <property type="match status" value="1"/>
</dbReference>
<evidence type="ECO:0000259" key="2">
    <source>
        <dbReference type="PROSITE" id="PS50883"/>
    </source>
</evidence>
<evidence type="ECO:0008006" key="6">
    <source>
        <dbReference type="Google" id="ProtNLM"/>
    </source>
</evidence>
<dbReference type="SUPFAM" id="SSF141868">
    <property type="entry name" value="EAL domain-like"/>
    <property type="match status" value="1"/>
</dbReference>
<dbReference type="InterPro" id="IPR050706">
    <property type="entry name" value="Cyclic-di-GMP_PDE-like"/>
</dbReference>
<dbReference type="RefSeq" id="WP_034219810.1">
    <property type="nucleotide sequence ID" value="NZ_AVCJ01000001.1"/>
</dbReference>
<dbReference type="InterPro" id="IPR000160">
    <property type="entry name" value="GGDEF_dom"/>
</dbReference>
<dbReference type="InterPro" id="IPR001633">
    <property type="entry name" value="EAL_dom"/>
</dbReference>
<evidence type="ECO:0000313" key="4">
    <source>
        <dbReference type="EMBL" id="KFL37628.1"/>
    </source>
</evidence>
<proteinExistence type="predicted"/>
<keyword evidence="5" id="KW-1185">Reference proteome</keyword>
<dbReference type="CDD" id="cd00130">
    <property type="entry name" value="PAS"/>
    <property type="match status" value="1"/>
</dbReference>
<dbReference type="InterPro" id="IPR000014">
    <property type="entry name" value="PAS"/>
</dbReference>
<accession>A0A087ML75</accession>
<evidence type="ECO:0000256" key="1">
    <source>
        <dbReference type="SAM" id="Coils"/>
    </source>
</evidence>
<evidence type="ECO:0000313" key="5">
    <source>
        <dbReference type="Proteomes" id="UP000029085"/>
    </source>
</evidence>
<feature type="domain" description="EAL" evidence="2">
    <location>
        <begin position="443"/>
        <end position="691"/>
    </location>
</feature>
<dbReference type="InterPro" id="IPR035965">
    <property type="entry name" value="PAS-like_dom_sf"/>
</dbReference>
<dbReference type="InterPro" id="IPR035919">
    <property type="entry name" value="EAL_sf"/>
</dbReference>
<sequence length="691" mass="76188">MAQQDAVIRLLLVEDRLDDAEQIISHLRNGGMAVRPQRPESEDELVELLAKQSADIVIAAFEAKYLPLATVLERVTATGKDIPVIASVTTLDEKVALAALAAGTRDVAIRGRAEHIQAVVRSEFSALQARRGLRHLEASLRETERRCDALIASSRDPIAYVHEGMHIRANDAYLEMFGFEDFEEIEGLTVLDLVAPAHADTFRQLLKKMSKGEAPPRQLELQAQRADGSVFDAVMEFTPATYEGENCLQIVFRQQAVDAEMVKELDTLRQRDQLTGLFNRQHFMSELEAAVMRATEGKDKQALLLVEPDHYENLLAEIGLAGADELIKGVADRLTGALDKDTMLARMSDHGFAVLCLAHDHNQSQKQAERIREAFKDHILELGERSVNLSVSVGGVQIGERIASVTQVMGKSSQCLASCEGMGGNRIEIFDPAARDRAEEERIQAWVLRIREALAGDQFVLHYQPIISLTGAEEENYDVYLRMKGPSGEVIPPVTYLAIAEEHGLLDDIDRWVISHAIGVIAEREKAGKTTNLFVKITPASLVEGGLEKHIAEQLKAHGVAGERLVLQIPESKVFTHLKSLQSFQKSVSAMGCRLALEQFGTGLNSFQMLTHFDPAILKIDRSFITELGKNPDVQKQVRGIVEKAHAEGKLALAEFVSDASTMSVLFGMGVDFVEGNFLATPGPQMNYDFG</sequence>
<dbReference type="Pfam" id="PF00990">
    <property type="entry name" value="GGDEF"/>
    <property type="match status" value="1"/>
</dbReference>
<dbReference type="SMART" id="SM00052">
    <property type="entry name" value="EAL"/>
    <property type="match status" value="1"/>
</dbReference>
<comment type="caution">
    <text evidence="4">The sequence shown here is derived from an EMBL/GenBank/DDBJ whole genome shotgun (WGS) entry which is preliminary data.</text>
</comment>
<dbReference type="Pfam" id="PF13426">
    <property type="entry name" value="PAS_9"/>
    <property type="match status" value="1"/>
</dbReference>
<dbReference type="InterPro" id="IPR043128">
    <property type="entry name" value="Rev_trsase/Diguanyl_cyclase"/>
</dbReference>
<dbReference type="PATRIC" id="fig|1121014.3.peg.44"/>
<keyword evidence="1" id="KW-0175">Coiled coil</keyword>
<dbReference type="SUPFAM" id="SSF55785">
    <property type="entry name" value="PYP-like sensor domain (PAS domain)"/>
    <property type="match status" value="1"/>
</dbReference>
<dbReference type="CDD" id="cd01949">
    <property type="entry name" value="GGDEF"/>
    <property type="match status" value="1"/>
</dbReference>
<dbReference type="GO" id="GO:0071111">
    <property type="term" value="F:cyclic-guanylate-specific phosphodiesterase activity"/>
    <property type="evidence" value="ECO:0007669"/>
    <property type="project" value="InterPro"/>
</dbReference>
<dbReference type="InterPro" id="IPR011006">
    <property type="entry name" value="CheY-like_superfamily"/>
</dbReference>
<dbReference type="AlphaFoldDB" id="A0A087ML75"/>
<gene>
    <name evidence="4" type="ORF">N788_00230</name>
</gene>
<dbReference type="SUPFAM" id="SSF55073">
    <property type="entry name" value="Nucleotide cyclase"/>
    <property type="match status" value="1"/>
</dbReference>
<feature type="domain" description="GGDEF" evidence="3">
    <location>
        <begin position="299"/>
        <end position="432"/>
    </location>
</feature>
<dbReference type="Gene3D" id="3.30.70.270">
    <property type="match status" value="1"/>
</dbReference>
<dbReference type="Gene3D" id="3.30.450.20">
    <property type="entry name" value="PAS domain"/>
    <property type="match status" value="1"/>
</dbReference>
<dbReference type="PANTHER" id="PTHR33121">
    <property type="entry name" value="CYCLIC DI-GMP PHOSPHODIESTERASE PDEF"/>
    <property type="match status" value="1"/>
</dbReference>
<name>A0A087ML75_9GAMM</name>
<dbReference type="SUPFAM" id="SSF52172">
    <property type="entry name" value="CheY-like"/>
    <property type="match status" value="1"/>
</dbReference>
<dbReference type="Gene3D" id="3.20.20.450">
    <property type="entry name" value="EAL domain"/>
    <property type="match status" value="1"/>
</dbReference>